<dbReference type="Pfam" id="PF05762">
    <property type="entry name" value="VWA_CoxE"/>
    <property type="match status" value="1"/>
</dbReference>
<dbReference type="EMBL" id="JAAGAA010000004">
    <property type="protein sequence ID" value="NDV12421.1"/>
    <property type="molecule type" value="Genomic_DNA"/>
</dbReference>
<dbReference type="RefSeq" id="WP_163315647.1">
    <property type="nucleotide sequence ID" value="NZ_JAAGAA010000004.1"/>
</dbReference>
<dbReference type="PANTHER" id="PTHR39338:SF7">
    <property type="entry name" value="BLL6692 PROTEIN"/>
    <property type="match status" value="1"/>
</dbReference>
<sequence length="392" mass="45321">MLLDFFYSLREAGVPVSIKEWLVLMDALRRHLAFGRVDDFYTLSKLVLVKDERHFDRFDQVFARFAYGIESSLSDEARELPEEWLRKQVEKFLSEEEKQTLEALGWDKLMETLKERLAEQHGRHQGGNKWIGTGGTSPFGAWGYNPEGIRIGQDQSRHRRAVKVWDKREFRNLDGDSELDTRNLKVALRSLREFAREGSAEVLDLPATIAATAQNAGHLSLQMVPELHNAVKVIVLFDIGGSMDDHIRVCESLFAAARSEFKHLETFYFHNCVYETVWRDNARRQASVLPVWDLIHTYGQDYKLVFVGDATMSPYEIAYPGGSVEHMNEEAGEVWLKRLTQHFRHAAWLNPEDESRWPYVQSIAMLQERMDGRMFPLTVDGLTRAMRGLRRG</sequence>
<accession>A0A6B2KQU4</accession>
<keyword evidence="2" id="KW-1185">Reference proteome</keyword>
<comment type="caution">
    <text evidence="1">The sequence shown here is derived from an EMBL/GenBank/DDBJ whole genome shotgun (WGS) entry which is preliminary data.</text>
</comment>
<gene>
    <name evidence="1" type="ORF">GZH52_06365</name>
</gene>
<proteinExistence type="predicted"/>
<name>A0A6B2KQU4_9NEIS</name>
<organism evidence="1 2">
    <name type="scientific">Crenobacter caeni</name>
    <dbReference type="NCBI Taxonomy" id="2705474"/>
    <lineage>
        <taxon>Bacteria</taxon>
        <taxon>Pseudomonadati</taxon>
        <taxon>Pseudomonadota</taxon>
        <taxon>Betaproteobacteria</taxon>
        <taxon>Neisseriales</taxon>
        <taxon>Neisseriaceae</taxon>
        <taxon>Crenobacter</taxon>
    </lineage>
</organism>
<evidence type="ECO:0000313" key="1">
    <source>
        <dbReference type="EMBL" id="NDV12421.1"/>
    </source>
</evidence>
<protein>
    <submittedName>
        <fullName evidence="1">VWA domain-containing protein</fullName>
    </submittedName>
</protein>
<dbReference type="AlphaFoldDB" id="A0A6B2KQU4"/>
<dbReference type="PANTHER" id="PTHR39338">
    <property type="entry name" value="BLL5662 PROTEIN-RELATED"/>
    <property type="match status" value="1"/>
</dbReference>
<dbReference type="Proteomes" id="UP000482578">
    <property type="component" value="Unassembled WGS sequence"/>
</dbReference>
<reference evidence="1 2" key="1">
    <citation type="submission" date="2020-02" db="EMBL/GenBank/DDBJ databases">
        <authorList>
            <person name="Yang Z."/>
        </authorList>
    </citation>
    <scope>NUCLEOTIDE SEQUENCE [LARGE SCALE GENOMIC DNA]</scope>
    <source>
        <strain evidence="1 2">HX-7-9</strain>
    </source>
</reference>
<dbReference type="InterPro" id="IPR008912">
    <property type="entry name" value="Uncharacterised_CoxE"/>
</dbReference>
<evidence type="ECO:0000313" key="2">
    <source>
        <dbReference type="Proteomes" id="UP000482578"/>
    </source>
</evidence>